<dbReference type="InterPro" id="IPR047695">
    <property type="entry name" value="T4SS_VirB10/PtlG"/>
</dbReference>
<feature type="region of interest" description="Disordered" evidence="7">
    <location>
        <begin position="80"/>
        <end position="108"/>
    </location>
</feature>
<organism evidence="9 10">
    <name type="scientific">Candidatus Methylobacter favarea</name>
    <dbReference type="NCBI Taxonomy" id="2707345"/>
    <lineage>
        <taxon>Bacteria</taxon>
        <taxon>Pseudomonadati</taxon>
        <taxon>Pseudomonadota</taxon>
        <taxon>Gammaproteobacteria</taxon>
        <taxon>Methylococcales</taxon>
        <taxon>Methylococcaceae</taxon>
        <taxon>Methylobacter</taxon>
    </lineage>
</organism>
<dbReference type="AlphaFoldDB" id="A0A8S0WP61"/>
<dbReference type="InterPro" id="IPR042217">
    <property type="entry name" value="T4SS_VirB10/TrbI"/>
</dbReference>
<dbReference type="EMBL" id="CADCXN010000057">
    <property type="protein sequence ID" value="CAA9890765.1"/>
    <property type="molecule type" value="Genomic_DNA"/>
</dbReference>
<evidence type="ECO:0000256" key="4">
    <source>
        <dbReference type="ARBA" id="ARBA00022692"/>
    </source>
</evidence>
<dbReference type="NCBIfam" id="NF038091">
    <property type="entry name" value="T4SS_VirB10"/>
    <property type="match status" value="1"/>
</dbReference>
<accession>A0A8S0WP61</accession>
<evidence type="ECO:0000313" key="10">
    <source>
        <dbReference type="Proteomes" id="UP000494216"/>
    </source>
</evidence>
<dbReference type="Proteomes" id="UP000494216">
    <property type="component" value="Unassembled WGS sequence"/>
</dbReference>
<feature type="compositionally biased region" description="Basic and acidic residues" evidence="7">
    <location>
        <begin position="13"/>
        <end position="37"/>
    </location>
</feature>
<evidence type="ECO:0000256" key="3">
    <source>
        <dbReference type="ARBA" id="ARBA00022475"/>
    </source>
</evidence>
<feature type="region of interest" description="Disordered" evidence="7">
    <location>
        <begin position="1"/>
        <end position="50"/>
    </location>
</feature>
<feature type="compositionally biased region" description="Polar residues" evidence="7">
    <location>
        <begin position="1"/>
        <end position="10"/>
    </location>
</feature>
<keyword evidence="4 8" id="KW-0812">Transmembrane</keyword>
<feature type="transmembrane region" description="Helical" evidence="8">
    <location>
        <begin position="57"/>
        <end position="77"/>
    </location>
</feature>
<dbReference type="Pfam" id="PF03743">
    <property type="entry name" value="TrbI"/>
    <property type="match status" value="1"/>
</dbReference>
<reference evidence="9 10" key="1">
    <citation type="submission" date="2020-02" db="EMBL/GenBank/DDBJ databases">
        <authorList>
            <person name="Hogendoorn C."/>
        </authorList>
    </citation>
    <scope>NUCLEOTIDE SEQUENCE [LARGE SCALE GENOMIC DNA]</scope>
    <source>
        <strain evidence="9">METHB21</strain>
    </source>
</reference>
<keyword evidence="6 8" id="KW-0472">Membrane</keyword>
<gene>
    <name evidence="9" type="ORF">METHB2_290012</name>
</gene>
<evidence type="ECO:0008006" key="11">
    <source>
        <dbReference type="Google" id="ProtNLM"/>
    </source>
</evidence>
<evidence type="ECO:0000256" key="5">
    <source>
        <dbReference type="ARBA" id="ARBA00022989"/>
    </source>
</evidence>
<feature type="compositionally biased region" description="Basic and acidic residues" evidence="7">
    <location>
        <begin position="80"/>
        <end position="90"/>
    </location>
</feature>
<comment type="similarity">
    <text evidence="2">Belongs to the TrbI/VirB10 family.</text>
</comment>
<dbReference type="RefSeq" id="WP_174625675.1">
    <property type="nucleotide sequence ID" value="NZ_CADCXN010000057.1"/>
</dbReference>
<comment type="subcellular location">
    <subcellularLocation>
        <location evidence="1">Cell membrane</location>
        <topology evidence="1">Single-pass membrane protein</topology>
    </subcellularLocation>
</comment>
<evidence type="ECO:0000256" key="7">
    <source>
        <dbReference type="SAM" id="MobiDB-lite"/>
    </source>
</evidence>
<evidence type="ECO:0000256" key="8">
    <source>
        <dbReference type="SAM" id="Phobius"/>
    </source>
</evidence>
<evidence type="ECO:0000313" key="9">
    <source>
        <dbReference type="EMBL" id="CAA9890765.1"/>
    </source>
</evidence>
<evidence type="ECO:0000256" key="2">
    <source>
        <dbReference type="ARBA" id="ARBA00010265"/>
    </source>
</evidence>
<dbReference type="InterPro" id="IPR005498">
    <property type="entry name" value="T4SS_VirB10/TraB/TrbI"/>
</dbReference>
<sequence>MSITDINNANDSEENKPKSLADVTRQARDHDFRGRENEFDEENDLPSVNRRKGDNKLVTILGFVFILGAAAALIVAVNKDDKQPQKKESKGQVTNNLPPLIMPAQPAPLPVRPVVQPQQPPIKTVGPNGKPPLDWTERKMMGTLLIPTQNNTGAAATPAAVSPQPAKAANWSEYGNSQNNELAARLEPTITKAAAASMLPDRNYLITKGTALDCALETALDSSLPGITTCRLTRDVYSDNGQVLLLDRGSQLVGEFQGGIKQGQVRIFVLWTRAKTPNGVVISLNSPGTDALGRTGHEGWVDNHFWERFGAAILITLLHDSVAAIANRAVPTDSGGTTNIYSGGSGGQRVVEKILESQVNIPPTIVKNQGEHIQVMVARDLDFSDVYGLQVTQ</sequence>
<dbReference type="CDD" id="cd16429">
    <property type="entry name" value="VirB10"/>
    <property type="match status" value="1"/>
</dbReference>
<comment type="caution">
    <text evidence="9">The sequence shown here is derived from an EMBL/GenBank/DDBJ whole genome shotgun (WGS) entry which is preliminary data.</text>
</comment>
<evidence type="ECO:0000256" key="6">
    <source>
        <dbReference type="ARBA" id="ARBA00023136"/>
    </source>
</evidence>
<dbReference type="GO" id="GO:0005886">
    <property type="term" value="C:plasma membrane"/>
    <property type="evidence" value="ECO:0007669"/>
    <property type="project" value="UniProtKB-SubCell"/>
</dbReference>
<dbReference type="Gene3D" id="2.40.128.260">
    <property type="entry name" value="Type IV secretion system, VirB10/TraB/TrbI"/>
    <property type="match status" value="2"/>
</dbReference>
<proteinExistence type="inferred from homology"/>
<keyword evidence="5 8" id="KW-1133">Transmembrane helix</keyword>
<keyword evidence="10" id="KW-1185">Reference proteome</keyword>
<evidence type="ECO:0000256" key="1">
    <source>
        <dbReference type="ARBA" id="ARBA00004162"/>
    </source>
</evidence>
<name>A0A8S0WP61_9GAMM</name>
<keyword evidence="3" id="KW-1003">Cell membrane</keyword>
<protein>
    <recommendedName>
        <fullName evidence="11">TrbI/VirB10 family protein</fullName>
    </recommendedName>
</protein>